<dbReference type="RefSeq" id="WP_420244539.1">
    <property type="nucleotide sequence ID" value="NZ_BOPV01000001.1"/>
</dbReference>
<sequence length="951" mass="105425">MMLRLLIVALCLLSGTAFALGQDRYVTFVPGAGAFAIVQGKSVAPIFVDLADFAGVVRAAKNLQTDIARVTRQTPKLVQGRGELGSAPILIGTIGKSSLIDQLIRDGKLDVTDVAGKWEAFVIQTVANPLPGVASALVIAGSDKRGTTFGIYDLAEQIGVSPWAWWADVPVVQHDALFVVAGRHVERESPVKYRGIFLNDEAPALAGWAQEKFGGLNHQFYEHVFELILRLKGNYLWPAMWANAFNEDDPLNPKIADEYGIVMGTSHHEPMLRAQQEWKRHGKGPWDYSKNEKVLQDFWREGVRRNKDLESIITLAMRGDGDEPMSEDANVALLQKIVADQRKILSEEVNPDLTKIPQLWALYKEVQEYYEKGMRVPDDVTLLWCDDNWGNIRRLPTAEERKRSGGAGVYYHFDYVGDPRNYKWINTNPIAKVWEQMSQALDYGADRIWIVNVGDLKPMEFPIDFFLNFARDPKRWPKEKLSEFARLWAEREFGAAHATEIADIVTTYGTYVGRRKPELLEPSTFSQLNYREADRVVADYQALVTRAEKVSAALPPAARDAFFQLVLHPAKAASIVTELYVTAARNRLYAAQGRASTNDLAARVRTLFQADADLTAAYHKLGNGKWNHMMDQTHIGYTYWQQPPANVMPAVSSLLVAAQPQMGVAVEGAPQSWPGAWGAPVLPDLNVLGEQRRYIDVFNKGAGKFDFTATASEPWIALSTTRGTVEKDLRLWVRLDASKAPTGRSSGAVTITTPGMAPVTVRVHAFNPSIPSAPDGAFVEADRYVAIEAEHFTRKEDAGAAAWQKIDHYGHTLSGMAVFPTTTESALPPAAAPRLEYRMYLTDPGKVDVEAIVGPTLPFVPGRGLRYAVAFDDETPQVIDIWASNTAQDWQRAVSDNARKPRSTHTVSGTGFHTLKLWMVDPGVVLQRLVVDLGGVRPSYLGPPESARVAR</sequence>
<evidence type="ECO:0000256" key="2">
    <source>
        <dbReference type="SAM" id="SignalP"/>
    </source>
</evidence>
<evidence type="ECO:0000313" key="5">
    <source>
        <dbReference type="Proteomes" id="UP000681075"/>
    </source>
</evidence>
<dbReference type="EMBL" id="BOPV01000001">
    <property type="protein sequence ID" value="GIL41165.1"/>
    <property type="molecule type" value="Genomic_DNA"/>
</dbReference>
<comment type="caution">
    <text evidence="4">The sequence shown here is derived from an EMBL/GenBank/DDBJ whole genome shotgun (WGS) entry which is preliminary data.</text>
</comment>
<feature type="signal peptide" evidence="2">
    <location>
        <begin position="1"/>
        <end position="19"/>
    </location>
</feature>
<protein>
    <recommendedName>
        <fullName evidence="3">Gylcosyl hydrolase 115 C-terminal domain-containing protein</fullName>
    </recommendedName>
</protein>
<feature type="domain" description="Gylcosyl hydrolase 115 C-terminal" evidence="3">
    <location>
        <begin position="778"/>
        <end position="945"/>
    </location>
</feature>
<dbReference type="SUPFAM" id="SSF55545">
    <property type="entry name" value="beta-N-acetylhexosaminidase-like domain"/>
    <property type="match status" value="1"/>
</dbReference>
<reference evidence="4" key="1">
    <citation type="submission" date="2021-02" db="EMBL/GenBank/DDBJ databases">
        <title>Genome sequence of Rhodospirillales sp. strain TMPK1 isolated from soil.</title>
        <authorList>
            <person name="Nakai R."/>
            <person name="Kusada H."/>
            <person name="Tamaki H."/>
        </authorList>
    </citation>
    <scope>NUCLEOTIDE SEQUENCE</scope>
    <source>
        <strain evidence="4">TMPK1</strain>
    </source>
</reference>
<dbReference type="Gene3D" id="2.60.120.1620">
    <property type="match status" value="1"/>
</dbReference>
<name>A0A8S8XJ01_9PROT</name>
<evidence type="ECO:0000313" key="4">
    <source>
        <dbReference type="EMBL" id="GIL41165.1"/>
    </source>
</evidence>
<dbReference type="InterPro" id="IPR031924">
    <property type="entry name" value="GH115"/>
</dbReference>
<dbReference type="Pfam" id="PF17829">
    <property type="entry name" value="GH115_C"/>
    <property type="match status" value="1"/>
</dbReference>
<accession>A0A8S8XJ01</accession>
<dbReference type="Pfam" id="PF15979">
    <property type="entry name" value="Glyco_hydro_115"/>
    <property type="match status" value="1"/>
</dbReference>
<dbReference type="PANTHER" id="PTHR37842:SF2">
    <property type="entry name" value="GYLCOSYL HYDROLASE 115 C-TERMINAL DOMAIN-CONTAINING PROTEIN"/>
    <property type="match status" value="1"/>
</dbReference>
<dbReference type="InterPro" id="IPR042301">
    <property type="entry name" value="GH115_sf"/>
</dbReference>
<dbReference type="Gene3D" id="3.30.379.10">
    <property type="entry name" value="Chitobiase/beta-hexosaminidase domain 2-like"/>
    <property type="match status" value="1"/>
</dbReference>
<dbReference type="Gene3D" id="1.20.58.2150">
    <property type="match status" value="1"/>
</dbReference>
<evidence type="ECO:0000259" key="3">
    <source>
        <dbReference type="Pfam" id="PF17829"/>
    </source>
</evidence>
<feature type="chain" id="PRO_5035868334" description="Gylcosyl hydrolase 115 C-terminal domain-containing protein" evidence="2">
    <location>
        <begin position="20"/>
        <end position="951"/>
    </location>
</feature>
<dbReference type="PANTHER" id="PTHR37842">
    <property type="match status" value="1"/>
</dbReference>
<dbReference type="GO" id="GO:0005975">
    <property type="term" value="P:carbohydrate metabolic process"/>
    <property type="evidence" value="ECO:0007669"/>
    <property type="project" value="UniProtKB-ARBA"/>
</dbReference>
<dbReference type="Proteomes" id="UP000681075">
    <property type="component" value="Unassembled WGS sequence"/>
</dbReference>
<proteinExistence type="predicted"/>
<evidence type="ECO:0000256" key="1">
    <source>
        <dbReference type="ARBA" id="ARBA00022801"/>
    </source>
</evidence>
<keyword evidence="2" id="KW-0732">Signal</keyword>
<dbReference type="InterPro" id="IPR041437">
    <property type="entry name" value="GH115_C"/>
</dbReference>
<gene>
    <name evidence="4" type="ORF">TMPK1_34020</name>
</gene>
<keyword evidence="5" id="KW-1185">Reference proteome</keyword>
<dbReference type="AlphaFoldDB" id="A0A8S8XJ01"/>
<dbReference type="Gene3D" id="3.20.20.520">
    <property type="entry name" value="Glycosyl hydrolase family 115"/>
    <property type="match status" value="1"/>
</dbReference>
<dbReference type="InterPro" id="IPR029018">
    <property type="entry name" value="Hex-like_dom2"/>
</dbReference>
<dbReference type="GO" id="GO:0016787">
    <property type="term" value="F:hydrolase activity"/>
    <property type="evidence" value="ECO:0007669"/>
    <property type="project" value="UniProtKB-KW"/>
</dbReference>
<keyword evidence="1" id="KW-0378">Hydrolase</keyword>
<organism evidence="4 5">
    <name type="scientific">Roseiterribacter gracilis</name>
    <dbReference type="NCBI Taxonomy" id="2812848"/>
    <lineage>
        <taxon>Bacteria</taxon>
        <taxon>Pseudomonadati</taxon>
        <taxon>Pseudomonadota</taxon>
        <taxon>Alphaproteobacteria</taxon>
        <taxon>Rhodospirillales</taxon>
        <taxon>Roseiterribacteraceae</taxon>
        <taxon>Roseiterribacter</taxon>
    </lineage>
</organism>